<accession>A0A4Q7KDH7</accession>
<dbReference type="Gene3D" id="3.40.50.2000">
    <property type="entry name" value="Glycogen Phosphorylase B"/>
    <property type="match status" value="2"/>
</dbReference>
<dbReference type="AlphaFoldDB" id="A0A4Q7KDH7"/>
<reference evidence="3 4" key="1">
    <citation type="submission" date="2019-02" db="EMBL/GenBank/DDBJ databases">
        <title>Genomic Encyclopedia of Type Strains, Phase IV (KMG-IV): sequencing the most valuable type-strain genomes for metagenomic binning, comparative biology and taxonomic classification.</title>
        <authorList>
            <person name="Goeker M."/>
        </authorList>
    </citation>
    <scope>NUCLEOTIDE SEQUENCE [LARGE SCALE GENOMIC DNA]</scope>
    <source>
        <strain evidence="3 4">DSM 101727</strain>
    </source>
</reference>
<protein>
    <submittedName>
        <fullName evidence="3">MGT family glycosyltransferase</fullName>
    </submittedName>
</protein>
<dbReference type="PANTHER" id="PTHR48049:SF132">
    <property type="entry name" value="GLYCOSYLTRANSFERASE"/>
    <property type="match status" value="1"/>
</dbReference>
<keyword evidence="4" id="KW-1185">Reference proteome</keyword>
<keyword evidence="2" id="KW-0328">Glycosyltransferase</keyword>
<evidence type="ECO:0000256" key="1">
    <source>
        <dbReference type="ARBA" id="ARBA00022679"/>
    </source>
</evidence>
<evidence type="ECO:0000256" key="2">
    <source>
        <dbReference type="RuleBase" id="RU003718"/>
    </source>
</evidence>
<dbReference type="PROSITE" id="PS00375">
    <property type="entry name" value="UDPGT"/>
    <property type="match status" value="1"/>
</dbReference>
<dbReference type="RefSeq" id="WP_130348339.1">
    <property type="nucleotide sequence ID" value="NZ_SGWQ01000015.1"/>
</dbReference>
<dbReference type="OrthoDB" id="6620093at2"/>
<evidence type="ECO:0000313" key="4">
    <source>
        <dbReference type="Proteomes" id="UP000294257"/>
    </source>
</evidence>
<dbReference type="PANTHER" id="PTHR48049">
    <property type="entry name" value="GLYCOSYLTRANSFERASE"/>
    <property type="match status" value="1"/>
</dbReference>
<comment type="caution">
    <text evidence="3">The sequence shown here is derived from an EMBL/GenBank/DDBJ whole genome shotgun (WGS) entry which is preliminary data.</text>
</comment>
<keyword evidence="1 2" id="KW-0808">Transferase</keyword>
<dbReference type="Pfam" id="PF00201">
    <property type="entry name" value="UDPGT"/>
    <property type="match status" value="1"/>
</dbReference>
<name>A0A4Q7KDH7_9PSEU</name>
<dbReference type="InterPro" id="IPR002213">
    <property type="entry name" value="UDP_glucos_trans"/>
</dbReference>
<proteinExistence type="inferred from homology"/>
<dbReference type="Proteomes" id="UP000294257">
    <property type="component" value="Unassembled WGS sequence"/>
</dbReference>
<evidence type="ECO:0000313" key="3">
    <source>
        <dbReference type="EMBL" id="RZS31196.1"/>
    </source>
</evidence>
<dbReference type="InterPro" id="IPR050481">
    <property type="entry name" value="UDP-glycosyltransf_plant"/>
</dbReference>
<dbReference type="GO" id="GO:0035251">
    <property type="term" value="F:UDP-glucosyltransferase activity"/>
    <property type="evidence" value="ECO:0007669"/>
    <property type="project" value="InterPro"/>
</dbReference>
<dbReference type="CDD" id="cd03784">
    <property type="entry name" value="GT1_Gtf-like"/>
    <property type="match status" value="1"/>
</dbReference>
<organism evidence="3 4">
    <name type="scientific">Herbihabitans rhizosphaerae</name>
    <dbReference type="NCBI Taxonomy" id="1872711"/>
    <lineage>
        <taxon>Bacteria</taxon>
        <taxon>Bacillati</taxon>
        <taxon>Actinomycetota</taxon>
        <taxon>Actinomycetes</taxon>
        <taxon>Pseudonocardiales</taxon>
        <taxon>Pseudonocardiaceae</taxon>
        <taxon>Herbihabitans</taxon>
    </lineage>
</organism>
<gene>
    <name evidence="3" type="ORF">EV193_11575</name>
</gene>
<comment type="similarity">
    <text evidence="2">Belongs to the UDP-glycosyltransferase family.</text>
</comment>
<sequence>MGSFLLIPYSARGHVNPFLAVAAELIARGHAVTVVAGRRYATAVTDAGASLVGGDTDHDVRVQPGYGVRKGIDRVALSVARRQAWTRMASTCRAVFDSAPPDVVLADPRLRWAGRLGTRWGVTTVPFWTTYARLRRGSGLVLVNAVPELQPRRERFGPHYRFVGPLIGGVRSPDPGLPWERIRRGRTLLVSPGTVNTWERQFFRTLIGELADTEWTVVLAAGQTPLSALGALPGNVIARQWLPQLELLEHADVFVTHAGMNSVQESIVHAVPMVTVPRSREQNRLASLAHRCGVALPWPGQGRLRTTVEHLAEDPAVRSTLRAAQRQAVASAGAAHAADALDGVIIKDMRC</sequence>
<dbReference type="InterPro" id="IPR035595">
    <property type="entry name" value="UDP_glycos_trans_CS"/>
</dbReference>
<dbReference type="EMBL" id="SGWQ01000015">
    <property type="protein sequence ID" value="RZS31196.1"/>
    <property type="molecule type" value="Genomic_DNA"/>
</dbReference>
<dbReference type="SUPFAM" id="SSF53756">
    <property type="entry name" value="UDP-Glycosyltransferase/glycogen phosphorylase"/>
    <property type="match status" value="1"/>
</dbReference>